<sequence length="122" mass="12607">MPWTSTTASIPHRRKVTRRTRPRRAAVKLPISATLLRGAPGSGPPLSRMRLRERISPVSPLSTSSRTSCRGVVCASSRTASGHGAAGLGPSRCPAPGFGLSAAGRVHGTCGRQQVGGGQEGQ</sequence>
<accession>O66160</accession>
<protein>
    <submittedName>
        <fullName evidence="2">ORF G protein</fullName>
    </submittedName>
</protein>
<gene>
    <name evidence="2" type="primary">ORF G</name>
</gene>
<dbReference type="EMBL" id="AB005901">
    <property type="protein sequence ID" value="BAA25659.1"/>
    <property type="molecule type" value="Genomic_DNA"/>
</dbReference>
<feature type="compositionally biased region" description="Polar residues" evidence="1">
    <location>
        <begin position="59"/>
        <end position="68"/>
    </location>
</feature>
<reference evidence="2" key="1">
    <citation type="journal article" date="1998" name="J. Antibiot.">
        <title>A 7.6kb DNA region from Streptomyces kasugaensis M338-M1 includes some genes responsible for kasugamycin biosynthesis.</title>
        <authorList>
            <person name="Ikeno S."/>
            <person name="Tsuji T."/>
            <person name="Higashide K."/>
            <person name="Kinoshita N."/>
            <person name="Hamada M."/>
            <person name="Hori M."/>
        </authorList>
    </citation>
    <scope>NUCLEOTIDE SEQUENCE</scope>
    <source>
        <strain evidence="2">M338-M1</strain>
    </source>
</reference>
<name>O66160_STRKA</name>
<organism evidence="2">
    <name type="scientific">Streptomyces kasugaensis</name>
    <dbReference type="NCBI Taxonomy" id="1946"/>
    <lineage>
        <taxon>Bacteria</taxon>
        <taxon>Bacillati</taxon>
        <taxon>Actinomycetota</taxon>
        <taxon>Actinomycetes</taxon>
        <taxon>Kitasatosporales</taxon>
        <taxon>Streptomycetaceae</taxon>
        <taxon>Streptomyces</taxon>
    </lineage>
</organism>
<evidence type="ECO:0000256" key="1">
    <source>
        <dbReference type="SAM" id="MobiDB-lite"/>
    </source>
</evidence>
<feature type="compositionally biased region" description="Basic residues" evidence="1">
    <location>
        <begin position="11"/>
        <end position="26"/>
    </location>
</feature>
<feature type="region of interest" description="Disordered" evidence="1">
    <location>
        <begin position="1"/>
        <end position="70"/>
    </location>
</feature>
<proteinExistence type="predicted"/>
<dbReference type="AlphaFoldDB" id="O66160"/>
<evidence type="ECO:0000313" key="2">
    <source>
        <dbReference type="EMBL" id="BAA25659.1"/>
    </source>
</evidence>